<dbReference type="NCBIfam" id="TIGR01787">
    <property type="entry name" value="squalene_cyclas"/>
    <property type="match status" value="1"/>
</dbReference>
<evidence type="ECO:0000259" key="6">
    <source>
        <dbReference type="Pfam" id="PF13243"/>
    </source>
</evidence>
<dbReference type="Gene3D" id="1.50.10.20">
    <property type="match status" value="2"/>
</dbReference>
<comment type="pathway">
    <text evidence="1">Secondary metabolite biosynthesis; hopanoid biosynthesis.</text>
</comment>
<feature type="domain" description="Squalene cyclase N-terminal" evidence="7">
    <location>
        <begin position="38"/>
        <end position="325"/>
    </location>
</feature>
<evidence type="ECO:0000256" key="5">
    <source>
        <dbReference type="SAM" id="MobiDB-lite"/>
    </source>
</evidence>
<dbReference type="NCBIfam" id="TIGR01507">
    <property type="entry name" value="hopene_cyclase"/>
    <property type="match status" value="1"/>
</dbReference>
<sequence>MGLGLDTQTSTAASATHSTPHGQRKADTGHLFSIENAIDRAAQSLMNAQQPDGHWVYELETDASGTAEYVMLTHYLGEAPKLELHQKIARYLHRRQLADGGWPLYTGGPINISSSAKAYYALKIMGEAEDSEPMQRARRAILSHGGAEASNVFTRTLLALHGIVPWRAVPMMPVEIMQLPAWFPLHLWKMSPVARSFLVPLLVVNAKRPQARNAYKVGIDELFNVAPSSLHLLPRTPHQSAGLFALFRSLDAMLRAMEHLFPKHNRQRAIDSAVAFVGERLDGEEGLGGIFAAAAMVVMMYDALGYPRNHPLPAMARQAVEHFLAIGDREAYCQASRSPVWDTAFIAHALLEAGTPVAQAAAMRGLDWLRQHQILDVRGDWATCRPNVRPGGWAFQYANVHYPDVDDTATVAAAMDRADKSTHGEAYREAVVRSLEWIMGMQCHNGGWGAFEAENTHSYLDSIPFSDHGAMTDPPTADVSSRCLSLLSQLGQLPANSKPANRAIDYLWRKQQPNGNWYGRWGVNYIYGTWLALCALNAAGVAHDSPRLQRAVQWLIATQNEDGGWGESCASYEYDSRHFAQASSTASQTAWALLGLMAAGQVSHPAVASGISYLLATQGQDDLWEDASVTGTGIPRVIYLRYHGYPKFFPLWALARYRNLRRDGVTRVAMGM</sequence>
<dbReference type="Pfam" id="PF13243">
    <property type="entry name" value="SQHop_cyclase_C"/>
    <property type="match status" value="1"/>
</dbReference>
<feature type="compositionally biased region" description="Low complexity" evidence="5">
    <location>
        <begin position="7"/>
        <end position="19"/>
    </location>
</feature>
<dbReference type="PANTHER" id="PTHR11764:SF20">
    <property type="entry name" value="LANOSTEROL SYNTHASE"/>
    <property type="match status" value="1"/>
</dbReference>
<dbReference type="SFLD" id="SFLDG01016">
    <property type="entry name" value="Prenyltransferase_Like_2"/>
    <property type="match status" value="1"/>
</dbReference>
<dbReference type="Proteomes" id="UP000620046">
    <property type="component" value="Unassembled WGS sequence"/>
</dbReference>
<dbReference type="InterPro" id="IPR032697">
    <property type="entry name" value="SQ_cyclase_N"/>
</dbReference>
<dbReference type="CDD" id="cd02892">
    <property type="entry name" value="SQCY_1"/>
    <property type="match status" value="1"/>
</dbReference>
<keyword evidence="4" id="KW-0413">Isomerase</keyword>
<dbReference type="InterPro" id="IPR032696">
    <property type="entry name" value="SQ_cyclase_C"/>
</dbReference>
<reference evidence="9" key="1">
    <citation type="journal article" date="2019" name="Int. J. Syst. Evol. Microbiol.">
        <title>The Global Catalogue of Microorganisms (GCM) 10K type strain sequencing project: providing services to taxonomists for standard genome sequencing and annotation.</title>
        <authorList>
            <consortium name="The Broad Institute Genomics Platform"/>
            <consortium name="The Broad Institute Genome Sequencing Center for Infectious Disease"/>
            <person name="Wu L."/>
            <person name="Ma J."/>
        </authorList>
    </citation>
    <scope>NUCLEOTIDE SEQUENCE [LARGE SCALE GENOMIC DNA]</scope>
    <source>
        <strain evidence="9">CGMCC 1.15439</strain>
    </source>
</reference>
<evidence type="ECO:0000313" key="8">
    <source>
        <dbReference type="EMBL" id="GGA35904.1"/>
    </source>
</evidence>
<dbReference type="Pfam" id="PF13249">
    <property type="entry name" value="SQHop_cyclase_N"/>
    <property type="match status" value="1"/>
</dbReference>
<proteinExistence type="inferred from homology"/>
<keyword evidence="9" id="KW-1185">Reference proteome</keyword>
<dbReference type="InterPro" id="IPR008930">
    <property type="entry name" value="Terpenoid_cyclase/PrenylTrfase"/>
</dbReference>
<protein>
    <submittedName>
        <fullName evidence="8">Squalene-hopene cyclase</fullName>
    </submittedName>
</protein>
<evidence type="ECO:0000256" key="4">
    <source>
        <dbReference type="ARBA" id="ARBA00023235"/>
    </source>
</evidence>
<accession>A0ABQ1G4T4</accession>
<dbReference type="InterPro" id="IPR006400">
    <property type="entry name" value="Hopene-cyclase"/>
</dbReference>
<evidence type="ECO:0000256" key="3">
    <source>
        <dbReference type="ARBA" id="ARBA00022737"/>
    </source>
</evidence>
<gene>
    <name evidence="8" type="primary">shc</name>
    <name evidence="8" type="ORF">GCM10010981_26230</name>
</gene>
<evidence type="ECO:0000256" key="1">
    <source>
        <dbReference type="ARBA" id="ARBA00004999"/>
    </source>
</evidence>
<feature type="domain" description="Squalene cyclase C-terminal" evidence="6">
    <location>
        <begin position="338"/>
        <end position="659"/>
    </location>
</feature>
<keyword evidence="3" id="KW-0677">Repeat</keyword>
<dbReference type="PANTHER" id="PTHR11764">
    <property type="entry name" value="TERPENE CYCLASE/MUTASE FAMILY MEMBER"/>
    <property type="match status" value="1"/>
</dbReference>
<evidence type="ECO:0000313" key="9">
    <source>
        <dbReference type="Proteomes" id="UP000620046"/>
    </source>
</evidence>
<evidence type="ECO:0000259" key="7">
    <source>
        <dbReference type="Pfam" id="PF13249"/>
    </source>
</evidence>
<comment type="caution">
    <text evidence="8">The sequence shown here is derived from an EMBL/GenBank/DDBJ whole genome shotgun (WGS) entry which is preliminary data.</text>
</comment>
<dbReference type="EMBL" id="BMJA01000002">
    <property type="protein sequence ID" value="GGA35904.1"/>
    <property type="molecule type" value="Genomic_DNA"/>
</dbReference>
<organism evidence="8 9">
    <name type="scientific">Dyella nitratireducens</name>
    <dbReference type="NCBI Taxonomy" id="1849580"/>
    <lineage>
        <taxon>Bacteria</taxon>
        <taxon>Pseudomonadati</taxon>
        <taxon>Pseudomonadota</taxon>
        <taxon>Gammaproteobacteria</taxon>
        <taxon>Lysobacterales</taxon>
        <taxon>Rhodanobacteraceae</taxon>
        <taxon>Dyella</taxon>
    </lineage>
</organism>
<dbReference type="SUPFAM" id="SSF48239">
    <property type="entry name" value="Terpenoid cyclases/Protein prenyltransferases"/>
    <property type="match status" value="2"/>
</dbReference>
<dbReference type="InterPro" id="IPR018333">
    <property type="entry name" value="Squalene_cyclase"/>
</dbReference>
<name>A0ABQ1G4T4_9GAMM</name>
<comment type="similarity">
    <text evidence="2">Belongs to the terpene cyclase/mutase family.</text>
</comment>
<feature type="region of interest" description="Disordered" evidence="5">
    <location>
        <begin position="1"/>
        <end position="26"/>
    </location>
</feature>
<evidence type="ECO:0000256" key="2">
    <source>
        <dbReference type="ARBA" id="ARBA00009755"/>
    </source>
</evidence>